<dbReference type="WBParaSite" id="HPBE_0002565301-mRNA-1">
    <property type="protein sequence ID" value="HPBE_0002565301-mRNA-1"/>
    <property type="gene ID" value="HPBE_0002565301"/>
</dbReference>
<accession>A0A3P8F5N4</accession>
<name>A0A183GSI3_HELPZ</name>
<dbReference type="EMBL" id="UZAH01038310">
    <property type="protein sequence ID" value="VDP52794.1"/>
    <property type="molecule type" value="Genomic_DNA"/>
</dbReference>
<keyword evidence="3" id="KW-1185">Reference proteome</keyword>
<gene>
    <name evidence="2" type="ORF">HPBE_LOCUS25652</name>
</gene>
<reference evidence="4" key="2">
    <citation type="submission" date="2019-09" db="UniProtKB">
        <authorList>
            <consortium name="WormBaseParasite"/>
        </authorList>
    </citation>
    <scope>IDENTIFICATION</scope>
</reference>
<sequence>MLGYGRSEITCPGGVDLAQSRFFLSLGTSNEERHIALEGLIDQREDWKKQMIKALQLALRDVRNNSCVEVNGVPTWLSNSRHKKLEEQQEEVDKREVQKEEDQLEST</sequence>
<evidence type="ECO:0000313" key="2">
    <source>
        <dbReference type="EMBL" id="VDP52794.1"/>
    </source>
</evidence>
<dbReference type="AlphaFoldDB" id="A0A183GSI3"/>
<proteinExistence type="predicted"/>
<evidence type="ECO:0000256" key="1">
    <source>
        <dbReference type="SAM" id="MobiDB-lite"/>
    </source>
</evidence>
<dbReference type="Proteomes" id="UP000050761">
    <property type="component" value="Unassembled WGS sequence"/>
</dbReference>
<feature type="region of interest" description="Disordered" evidence="1">
    <location>
        <begin position="79"/>
        <end position="107"/>
    </location>
</feature>
<evidence type="ECO:0000313" key="3">
    <source>
        <dbReference type="Proteomes" id="UP000050761"/>
    </source>
</evidence>
<protein>
    <submittedName>
        <fullName evidence="4">PH domain-containing protein</fullName>
    </submittedName>
</protein>
<reference evidence="2 3" key="1">
    <citation type="submission" date="2018-11" db="EMBL/GenBank/DDBJ databases">
        <authorList>
            <consortium name="Pathogen Informatics"/>
        </authorList>
    </citation>
    <scope>NUCLEOTIDE SEQUENCE [LARGE SCALE GENOMIC DNA]</scope>
</reference>
<dbReference type="OrthoDB" id="5863605at2759"/>
<feature type="compositionally biased region" description="Basic and acidic residues" evidence="1">
    <location>
        <begin position="84"/>
        <end position="101"/>
    </location>
</feature>
<accession>A0A183GSI3</accession>
<organism evidence="3 4">
    <name type="scientific">Heligmosomoides polygyrus</name>
    <name type="common">Parasitic roundworm</name>
    <dbReference type="NCBI Taxonomy" id="6339"/>
    <lineage>
        <taxon>Eukaryota</taxon>
        <taxon>Metazoa</taxon>
        <taxon>Ecdysozoa</taxon>
        <taxon>Nematoda</taxon>
        <taxon>Chromadorea</taxon>
        <taxon>Rhabditida</taxon>
        <taxon>Rhabditina</taxon>
        <taxon>Rhabditomorpha</taxon>
        <taxon>Strongyloidea</taxon>
        <taxon>Heligmosomidae</taxon>
        <taxon>Heligmosomoides</taxon>
    </lineage>
</organism>
<evidence type="ECO:0000313" key="4">
    <source>
        <dbReference type="WBParaSite" id="HPBE_0002565301-mRNA-1"/>
    </source>
</evidence>